<evidence type="ECO:0000313" key="2">
    <source>
        <dbReference type="EMBL" id="PCE65033.1"/>
    </source>
</evidence>
<accession>A0A2A4G9B7</accession>
<comment type="caution">
    <text evidence="2">The sequence shown here is derived from an EMBL/GenBank/DDBJ whole genome shotgun (WGS) entry which is preliminary data.</text>
</comment>
<feature type="domain" description="PKD" evidence="1">
    <location>
        <begin position="404"/>
        <end position="453"/>
    </location>
</feature>
<dbReference type="Gene3D" id="2.60.40.10">
    <property type="entry name" value="Immunoglobulins"/>
    <property type="match status" value="1"/>
</dbReference>
<evidence type="ECO:0000259" key="1">
    <source>
        <dbReference type="PROSITE" id="PS50093"/>
    </source>
</evidence>
<dbReference type="Pfam" id="PF13585">
    <property type="entry name" value="CHU_C"/>
    <property type="match status" value="1"/>
</dbReference>
<name>A0A2A4G9B7_9FLAO</name>
<dbReference type="OrthoDB" id="7443339at2"/>
<dbReference type="Pfam" id="PF18911">
    <property type="entry name" value="PKD_4"/>
    <property type="match status" value="1"/>
</dbReference>
<dbReference type="CDD" id="cd00146">
    <property type="entry name" value="PKD"/>
    <property type="match status" value="1"/>
</dbReference>
<gene>
    <name evidence="2" type="ORF">B7P33_07735</name>
</gene>
<organism evidence="2 3">
    <name type="scientific">Sediminicola luteus</name>
    <dbReference type="NCBI Taxonomy" id="319238"/>
    <lineage>
        <taxon>Bacteria</taxon>
        <taxon>Pseudomonadati</taxon>
        <taxon>Bacteroidota</taxon>
        <taxon>Flavobacteriia</taxon>
        <taxon>Flavobacteriales</taxon>
        <taxon>Flavobacteriaceae</taxon>
        <taxon>Sediminicola</taxon>
    </lineage>
</organism>
<dbReference type="InterPro" id="IPR035986">
    <property type="entry name" value="PKD_dom_sf"/>
</dbReference>
<dbReference type="PROSITE" id="PS50093">
    <property type="entry name" value="PKD"/>
    <property type="match status" value="1"/>
</dbReference>
<dbReference type="InterPro" id="IPR013783">
    <property type="entry name" value="Ig-like_fold"/>
</dbReference>
<keyword evidence="3" id="KW-1185">Reference proteome</keyword>
<dbReference type="SUPFAM" id="SSF49299">
    <property type="entry name" value="PKD domain"/>
    <property type="match status" value="1"/>
</dbReference>
<dbReference type="InterPro" id="IPR022409">
    <property type="entry name" value="PKD/Chitinase_dom"/>
</dbReference>
<protein>
    <recommendedName>
        <fullName evidence="1">PKD domain-containing protein</fullName>
    </recommendedName>
</protein>
<sequence>MYPFNQRLGRASSSNYLKKTQFGRLRNYLPLFLLLPFVLPSKRTKSGLIQRDRNHVVMMANEDHSRDVEYWSGMHQADPEGHNHNSYSEPVTNVVDFAPPNYSCPNVFGGVFDDRWQGYIGRCCPINMGTDAQIIPGRHTIITESTLDPNTCGNLPTIYPGSDYSIRLGNDSVGSRSESLHYRMTVDPDNPLFIYRYAVVLEDPGHPHDEQPAFELSVLDSNGDLVDRDCGYYRVVSTSNLPGFNDCNNGRVVYKDWASVGIDLSAFANQDLTLVFTTTDCGYGAHFGYAYFEPMQCRPFELDTSDFCPGESINLSAPDGFSYDWSNGATTRSITVNNPVPGDTYTCTMTSLVNQTCKITLSYTIPVFQENSVRFEDSLDACTSEFEFDASMSEHFAQGGADEYFWDFGDGTSRSSGIDPRIRHTYAQPGDYTVTLTVRNSTCEFIRTLDVNVPDGDIPGVITGPDYICLGDGSTVINQDTPPITINAYTHQWQSSVDGVNFTDIPGETSPDLTVASITTDSWYKRLDLFQINGQTCPRETNTISIRVNGIDAQGTIVGNQILCRGATPGELGTGTSTRFLGVPEYQWQGSDDGIAFTDISGANNENYVPPVLENDQWYRRIDNSRRDNHYCSDTTNVVQLRVNDIVPGSITGADTYCNGDTPVPLTTETPPQAQGNIEYQWQHSINGVDFEDLPNEVLAQLTLGPISENMWYRRVDISDIDGQQCNAPTDPVQLVVNDISPGTIGPDRVVCPGENVETILSQITPQASGTLGYQWQMSTDGQQFEDLPAETSENLDPGILEGTTWFRRKEISELNGNSCETLTNAVQIQVNGVTAGVLATPEPICYDSQAAILIESTAAESYGSVSYQWQQSLDNINFENIEGATQMHYQPPSLTSTTWYRRMARSEVDGQFCEAVTDPVELMVYPQISTPEAIVEPPVCDALGEQSRGILVRVPVEQLTGGTGTWSRFDFYWDANTPNDSSDDTLLQSGTEATYIQDTFEDRNIRVQIFDSAGCSGETSASISGIRPLTATASIEEELCMGDLTGVIHVDIEGGYPPYETALNTNFNAAYEIDRTSFYGLSGGKIYTVYVRDSIGCVTEVLVELAPSVDLTSTLKMVYYCYETNDDIRNSLEVEMDPALLDGVLFTLDNDSKTTQIEPDFHNLSPGEHHLTIAYKNGCVTEALPFIVQEIKPLGFVADTSVKNTVKLSAHGGTPPYEFRFNNSFFGPDTDFTISETGEYEMMVRDAAGCERVLAMELEFFPIYIPNFFTPNGDTTNNEWRPTNIDQYPGAVTLIYDRYGRVVARLGYLEPWDGTYEGMPLPSGDYWYVVEETAGAKSMDPIMGHFTLYR</sequence>
<dbReference type="NCBIfam" id="TIGR04131">
    <property type="entry name" value="Bac_Flav_CTERM"/>
    <property type="match status" value="1"/>
</dbReference>
<dbReference type="EMBL" id="NBWU01000002">
    <property type="protein sequence ID" value="PCE65033.1"/>
    <property type="molecule type" value="Genomic_DNA"/>
</dbReference>
<dbReference type="SMART" id="SM00089">
    <property type="entry name" value="PKD"/>
    <property type="match status" value="1"/>
</dbReference>
<dbReference type="InterPro" id="IPR000601">
    <property type="entry name" value="PKD_dom"/>
</dbReference>
<reference evidence="2 3" key="1">
    <citation type="submission" date="2017-04" db="EMBL/GenBank/DDBJ databases">
        <title>A new member of the family Flavobacteriaceae isolated from ascidians.</title>
        <authorList>
            <person name="Chen L."/>
        </authorList>
    </citation>
    <scope>NUCLEOTIDE SEQUENCE [LARGE SCALE GENOMIC DNA]</scope>
    <source>
        <strain evidence="2 3">HQA918</strain>
    </source>
</reference>
<dbReference type="Proteomes" id="UP000219559">
    <property type="component" value="Unassembled WGS sequence"/>
</dbReference>
<evidence type="ECO:0000313" key="3">
    <source>
        <dbReference type="Proteomes" id="UP000219559"/>
    </source>
</evidence>
<dbReference type="InterPro" id="IPR026341">
    <property type="entry name" value="T9SS_type_B"/>
</dbReference>
<proteinExistence type="predicted"/>